<dbReference type="OrthoDB" id="117703at2157"/>
<evidence type="ECO:0000313" key="3">
    <source>
        <dbReference type="Proteomes" id="UP000245657"/>
    </source>
</evidence>
<protein>
    <recommendedName>
        <fullName evidence="4">HdeD family acid-resistance protein</fullName>
    </recommendedName>
</protein>
<dbReference type="AlphaFoldDB" id="A0A2V2NDE2"/>
<dbReference type="EMBL" id="QGMY01000002">
    <property type="protein sequence ID" value="PWR74438.1"/>
    <property type="molecule type" value="Genomic_DNA"/>
</dbReference>
<feature type="transmembrane region" description="Helical" evidence="1">
    <location>
        <begin position="159"/>
        <end position="181"/>
    </location>
</feature>
<sequence length="187" mass="19754">MADTIDASEAEVLACAGTFPWWSVLLWGICAVIIGILFLTTPVITTIAMITMIGAWWFVGGIFSLISLTADRSHLALKVITAILSLIAGLVILAYPLFSTLVILPFFVMIIAIWGILIGGTQLFHGYSAKDWGSAALGLLSVIFGILLLVYPLQAALSLPFVAGIFALIGGISAIIGSISLKKMQAS</sequence>
<keyword evidence="1" id="KW-0472">Membrane</keyword>
<dbReference type="PANTHER" id="PTHR34989">
    <property type="entry name" value="PROTEIN HDED"/>
    <property type="match status" value="1"/>
</dbReference>
<accession>A0A2V2NDE2</accession>
<feature type="transmembrane region" description="Helical" evidence="1">
    <location>
        <begin position="101"/>
        <end position="120"/>
    </location>
</feature>
<name>A0A2V2NDE2_9EURY</name>
<feature type="transmembrane region" description="Helical" evidence="1">
    <location>
        <begin position="44"/>
        <end position="68"/>
    </location>
</feature>
<evidence type="ECO:0000313" key="2">
    <source>
        <dbReference type="EMBL" id="PWR74438.1"/>
    </source>
</evidence>
<evidence type="ECO:0008006" key="4">
    <source>
        <dbReference type="Google" id="ProtNLM"/>
    </source>
</evidence>
<comment type="caution">
    <text evidence="2">The sequence shown here is derived from an EMBL/GenBank/DDBJ whole genome shotgun (WGS) entry which is preliminary data.</text>
</comment>
<dbReference type="GO" id="GO:0005886">
    <property type="term" value="C:plasma membrane"/>
    <property type="evidence" value="ECO:0007669"/>
    <property type="project" value="TreeGrafter"/>
</dbReference>
<dbReference type="RefSeq" id="WP_109967717.1">
    <property type="nucleotide sequence ID" value="NZ_CP176093.1"/>
</dbReference>
<keyword evidence="1" id="KW-1133">Transmembrane helix</keyword>
<dbReference type="InterPro" id="IPR005325">
    <property type="entry name" value="DUF308_memb"/>
</dbReference>
<organism evidence="2 3">
    <name type="scientific">Methanospirillum lacunae</name>
    <dbReference type="NCBI Taxonomy" id="668570"/>
    <lineage>
        <taxon>Archaea</taxon>
        <taxon>Methanobacteriati</taxon>
        <taxon>Methanobacteriota</taxon>
        <taxon>Stenosarchaea group</taxon>
        <taxon>Methanomicrobia</taxon>
        <taxon>Methanomicrobiales</taxon>
        <taxon>Methanospirillaceae</taxon>
        <taxon>Methanospirillum</taxon>
    </lineage>
</organism>
<dbReference type="Proteomes" id="UP000245657">
    <property type="component" value="Unassembled WGS sequence"/>
</dbReference>
<keyword evidence="1" id="KW-0812">Transmembrane</keyword>
<feature type="transmembrane region" description="Helical" evidence="1">
    <location>
        <begin position="75"/>
        <end position="95"/>
    </location>
</feature>
<dbReference type="PANTHER" id="PTHR34989:SF1">
    <property type="entry name" value="PROTEIN HDED"/>
    <property type="match status" value="1"/>
</dbReference>
<feature type="transmembrane region" description="Helical" evidence="1">
    <location>
        <begin position="132"/>
        <end position="153"/>
    </location>
</feature>
<evidence type="ECO:0000256" key="1">
    <source>
        <dbReference type="SAM" id="Phobius"/>
    </source>
</evidence>
<dbReference type="GeneID" id="97549830"/>
<feature type="transmembrane region" description="Helical" evidence="1">
    <location>
        <begin position="12"/>
        <end position="38"/>
    </location>
</feature>
<keyword evidence="3" id="KW-1185">Reference proteome</keyword>
<dbReference type="Pfam" id="PF03729">
    <property type="entry name" value="DUF308"/>
    <property type="match status" value="2"/>
</dbReference>
<proteinExistence type="predicted"/>
<dbReference type="InterPro" id="IPR052712">
    <property type="entry name" value="Acid_resist_chaperone_HdeD"/>
</dbReference>
<gene>
    <name evidence="2" type="ORF">DK846_04645</name>
</gene>
<reference evidence="2 3" key="1">
    <citation type="submission" date="2018-05" db="EMBL/GenBank/DDBJ databases">
        <title>Draft genome of Methanospirillum lacunae Ki8-1.</title>
        <authorList>
            <person name="Dueholm M.S."/>
            <person name="Nielsen P.H."/>
            <person name="Bakmann L.F."/>
            <person name="Otzen D.E."/>
        </authorList>
    </citation>
    <scope>NUCLEOTIDE SEQUENCE [LARGE SCALE GENOMIC DNA]</scope>
    <source>
        <strain evidence="2 3">Ki8-1</strain>
    </source>
</reference>